<organism evidence="3 4">
    <name type="scientific">Chondrus crispus</name>
    <name type="common">Carrageen Irish moss</name>
    <name type="synonym">Polymorpha crispa</name>
    <dbReference type="NCBI Taxonomy" id="2769"/>
    <lineage>
        <taxon>Eukaryota</taxon>
        <taxon>Rhodophyta</taxon>
        <taxon>Florideophyceae</taxon>
        <taxon>Rhodymeniophycidae</taxon>
        <taxon>Gigartinales</taxon>
        <taxon>Gigartinaceae</taxon>
        <taxon>Chondrus</taxon>
    </lineage>
</organism>
<dbReference type="RefSeq" id="XP_005712530.1">
    <property type="nucleotide sequence ID" value="XM_005712473.1"/>
</dbReference>
<dbReference type="Gramene" id="CDF77491">
    <property type="protein sequence ID" value="CDF77491"/>
    <property type="gene ID" value="CHC_T00001601001"/>
</dbReference>
<dbReference type="Proteomes" id="UP000012073">
    <property type="component" value="Unassembled WGS sequence"/>
</dbReference>
<dbReference type="AlphaFoldDB" id="S0F2W7"/>
<accession>S0F2W7</accession>
<evidence type="ECO:0000313" key="4">
    <source>
        <dbReference type="Proteomes" id="UP000012073"/>
    </source>
</evidence>
<keyword evidence="1" id="KW-0175">Coiled coil</keyword>
<dbReference type="EMBL" id="HG001573">
    <property type="protein sequence ID" value="CDF77491.1"/>
    <property type="molecule type" value="Genomic_DNA"/>
</dbReference>
<dbReference type="GeneID" id="17320245"/>
<evidence type="ECO:0000256" key="1">
    <source>
        <dbReference type="SAM" id="Coils"/>
    </source>
</evidence>
<name>S0F2W7_CHOCR</name>
<dbReference type="PROSITE" id="PS51257">
    <property type="entry name" value="PROKAR_LIPOPROTEIN"/>
    <property type="match status" value="1"/>
</dbReference>
<protein>
    <submittedName>
        <fullName evidence="3">Uncharacterized protein</fullName>
    </submittedName>
</protein>
<sequence length="258" mass="28188">MRSTPLGFGFASLACGAISSSFRMTAGNLEQAEGRASQVRSETSTPPPLARKVENRPELVGGLPLWLTMGAMTQLKRWAEMLNFRPGLNLRARRVEKMENMIVSGISETPDLPVGAALRRIADAMEEELACLRLSLASAKAELSHAKAETTSLREQLGFFKLRNARAGKSKAAQAMSSTVSQLRLLLCKEQTRAAAAEKKLADLEERLQALETRNSMVFGDSVKLSAMYLSVVAVFVGYLMQQPYGPQILGRLFSANH</sequence>
<gene>
    <name evidence="3" type="ORF">CHC_T00001601001</name>
</gene>
<evidence type="ECO:0000256" key="2">
    <source>
        <dbReference type="SAM" id="MobiDB-lite"/>
    </source>
</evidence>
<proteinExistence type="predicted"/>
<feature type="region of interest" description="Disordered" evidence="2">
    <location>
        <begin position="32"/>
        <end position="52"/>
    </location>
</feature>
<dbReference type="KEGG" id="ccp:CHC_T00001601001"/>
<feature type="coiled-coil region" evidence="1">
    <location>
        <begin position="122"/>
        <end position="156"/>
    </location>
</feature>
<reference evidence="4" key="1">
    <citation type="journal article" date="2013" name="Proc. Natl. Acad. Sci. U.S.A.">
        <title>Genome structure and metabolic features in the red seaweed Chondrus crispus shed light on evolution of the Archaeplastida.</title>
        <authorList>
            <person name="Collen J."/>
            <person name="Porcel B."/>
            <person name="Carre W."/>
            <person name="Ball S.G."/>
            <person name="Chaparro C."/>
            <person name="Tonon T."/>
            <person name="Barbeyron T."/>
            <person name="Michel G."/>
            <person name="Noel B."/>
            <person name="Valentin K."/>
            <person name="Elias M."/>
            <person name="Artiguenave F."/>
            <person name="Arun A."/>
            <person name="Aury J.M."/>
            <person name="Barbosa-Neto J.F."/>
            <person name="Bothwell J.H."/>
            <person name="Bouget F.Y."/>
            <person name="Brillet L."/>
            <person name="Cabello-Hurtado F."/>
            <person name="Capella-Gutierrez S."/>
            <person name="Charrier B."/>
            <person name="Cladiere L."/>
            <person name="Cock J.M."/>
            <person name="Coelho S.M."/>
            <person name="Colleoni C."/>
            <person name="Czjzek M."/>
            <person name="Da Silva C."/>
            <person name="Delage L."/>
            <person name="Denoeud F."/>
            <person name="Deschamps P."/>
            <person name="Dittami S.M."/>
            <person name="Gabaldon T."/>
            <person name="Gachon C.M."/>
            <person name="Groisillier A."/>
            <person name="Herve C."/>
            <person name="Jabbari K."/>
            <person name="Katinka M."/>
            <person name="Kloareg B."/>
            <person name="Kowalczyk N."/>
            <person name="Labadie K."/>
            <person name="Leblanc C."/>
            <person name="Lopez P.J."/>
            <person name="McLachlan D.H."/>
            <person name="Meslet-Cladiere L."/>
            <person name="Moustafa A."/>
            <person name="Nehr Z."/>
            <person name="Nyvall Collen P."/>
            <person name="Panaud O."/>
            <person name="Partensky F."/>
            <person name="Poulain J."/>
            <person name="Rensing S.A."/>
            <person name="Rousvoal S."/>
            <person name="Samson G."/>
            <person name="Symeonidi A."/>
            <person name="Weissenbach J."/>
            <person name="Zambounis A."/>
            <person name="Wincker P."/>
            <person name="Boyen C."/>
        </authorList>
    </citation>
    <scope>NUCLEOTIDE SEQUENCE [LARGE SCALE GENOMIC DNA]</scope>
    <source>
        <strain evidence="4">cv. Stackhouse</strain>
    </source>
</reference>
<keyword evidence="4" id="KW-1185">Reference proteome</keyword>
<evidence type="ECO:0000313" key="3">
    <source>
        <dbReference type="EMBL" id="CDF77491.1"/>
    </source>
</evidence>